<evidence type="ECO:0000256" key="2">
    <source>
        <dbReference type="ARBA" id="ARBA00023163"/>
    </source>
</evidence>
<keyword evidence="2" id="KW-0804">Transcription</keyword>
<evidence type="ECO:0000313" key="6">
    <source>
        <dbReference type="RefSeq" id="XP_071913504.1"/>
    </source>
</evidence>
<protein>
    <submittedName>
        <fullName evidence="6">SCARECROW-LIKE protein 7-like</fullName>
    </submittedName>
</protein>
<keyword evidence="1" id="KW-0805">Transcription regulation</keyword>
<gene>
    <name evidence="6" type="primary">LOC140010425</name>
</gene>
<dbReference type="PANTHER" id="PTHR31636">
    <property type="entry name" value="OSJNBA0084A10.13 PROTEIN-RELATED"/>
    <property type="match status" value="1"/>
</dbReference>
<sequence length="632" mass="68982">MAYMCTDSGNLMAIAQQVIKQKQQQEQQQQQQQQQQQFLGINPFCLSPWSTTTHSSLTTSPALGYGLTGPGFADPFQVPGGCPDSAEPGFQFPPLDHHSTGFRFPDFCGAPGGEFDSDEWMESLMGGGDSTESSNLHSGCDAWQTGSDFNATTIYGADPFAACPSRLSIGSSPPSSDLNRVIFSETSQKSSAPPDPPQTQPSSQWVPPSSSPPSSPLHPTAKDSSKQQQQQQQQQQQNSASQNDAAAACTSSTSPDASPSKPLLKALIESARLAGSDPDNAVKSLIRLRESVSQHGDPTERVAFYFLEALYGRVSRQPEKSPTIFDTTPEELTLCYKALNDACPYSKFAHLTANQAILEATENGTKIHIIDFGILQGVQWAALLQALATRPAGKPERIRISGIPAPLLGKSPEAALLATGKRLSDFAELLDLNFEFEPVLTPIEELTGASFQVDPDEILAVNFMLQLYNLLDDDNCGAEAALKLAKSLSPSVVTLGEYEVSLNRVGFLARFKNALKYYSALFESLDPNLTRDSDERLRVESLLFGRRIAGVVGREEETGTRRDRMEDKEQWRILMESAGFEPVTLSHYAMSQAGILLWSYNYSQSYKLVDSPPGFLSLAWNDLPLLTVSSWR</sequence>
<feature type="region of interest" description="SAW" evidence="3">
    <location>
        <begin position="553"/>
        <end position="632"/>
    </location>
</feature>
<feature type="region of interest" description="Disordered" evidence="4">
    <location>
        <begin position="186"/>
        <end position="261"/>
    </location>
</feature>
<proteinExistence type="inferred from homology"/>
<name>A0ABM4V1U2_COFAR</name>
<evidence type="ECO:0000256" key="3">
    <source>
        <dbReference type="PROSITE-ProRule" id="PRU01191"/>
    </source>
</evidence>
<dbReference type="GeneID" id="140010425"/>
<dbReference type="RefSeq" id="XP_071913504.1">
    <property type="nucleotide sequence ID" value="XM_072057403.1"/>
</dbReference>
<comment type="similarity">
    <text evidence="3">Belongs to the GRAS family.</text>
</comment>
<evidence type="ECO:0000313" key="5">
    <source>
        <dbReference type="Proteomes" id="UP001652660"/>
    </source>
</evidence>
<feature type="short sequence motif" description="VHIID" evidence="3">
    <location>
        <begin position="367"/>
        <end position="371"/>
    </location>
</feature>
<feature type="short sequence motif" description="LXXLL motif" evidence="3">
    <location>
        <begin position="467"/>
        <end position="471"/>
    </location>
</feature>
<dbReference type="InterPro" id="IPR005202">
    <property type="entry name" value="TF_GRAS"/>
</dbReference>
<keyword evidence="5" id="KW-1185">Reference proteome</keyword>
<dbReference type="Proteomes" id="UP001652660">
    <property type="component" value="Chromosome 7c"/>
</dbReference>
<feature type="region of interest" description="PFYRE" evidence="3">
    <location>
        <begin position="459"/>
        <end position="550"/>
    </location>
</feature>
<feature type="compositionally biased region" description="Low complexity" evidence="4">
    <location>
        <begin position="226"/>
        <end position="248"/>
    </location>
</feature>
<evidence type="ECO:0000256" key="1">
    <source>
        <dbReference type="ARBA" id="ARBA00023015"/>
    </source>
</evidence>
<organism evidence="5 6">
    <name type="scientific">Coffea arabica</name>
    <name type="common">Arabian coffee</name>
    <dbReference type="NCBI Taxonomy" id="13443"/>
    <lineage>
        <taxon>Eukaryota</taxon>
        <taxon>Viridiplantae</taxon>
        <taxon>Streptophyta</taxon>
        <taxon>Embryophyta</taxon>
        <taxon>Tracheophyta</taxon>
        <taxon>Spermatophyta</taxon>
        <taxon>Magnoliopsida</taxon>
        <taxon>eudicotyledons</taxon>
        <taxon>Gunneridae</taxon>
        <taxon>Pentapetalae</taxon>
        <taxon>asterids</taxon>
        <taxon>lamiids</taxon>
        <taxon>Gentianales</taxon>
        <taxon>Rubiaceae</taxon>
        <taxon>Ixoroideae</taxon>
        <taxon>Gardenieae complex</taxon>
        <taxon>Bertiereae - Coffeeae clade</taxon>
        <taxon>Coffeeae</taxon>
        <taxon>Coffea</taxon>
    </lineage>
</organism>
<evidence type="ECO:0000256" key="4">
    <source>
        <dbReference type="SAM" id="MobiDB-lite"/>
    </source>
</evidence>
<reference evidence="6" key="1">
    <citation type="submission" date="2025-08" db="UniProtKB">
        <authorList>
            <consortium name="RefSeq"/>
        </authorList>
    </citation>
    <scope>IDENTIFICATION</scope>
    <source>
        <tissue evidence="6">Leaves</tissue>
    </source>
</reference>
<comment type="caution">
    <text evidence="3">Lacks conserved residue(s) required for the propagation of feature annotation.</text>
</comment>
<feature type="region of interest" description="Leucine repeat II (LRII)" evidence="3">
    <location>
        <begin position="418"/>
        <end position="450"/>
    </location>
</feature>
<accession>A0ABM4V1U2</accession>
<dbReference type="PROSITE" id="PS50985">
    <property type="entry name" value="GRAS"/>
    <property type="match status" value="1"/>
</dbReference>
<dbReference type="Pfam" id="PF03514">
    <property type="entry name" value="GRAS"/>
    <property type="match status" value="1"/>
</dbReference>